<dbReference type="GO" id="GO:0016477">
    <property type="term" value="P:cell migration"/>
    <property type="evidence" value="ECO:0007669"/>
    <property type="project" value="TreeGrafter"/>
</dbReference>
<dbReference type="SMART" id="SM00326">
    <property type="entry name" value="SH3"/>
    <property type="match status" value="1"/>
</dbReference>
<dbReference type="STRING" id="103372.F4WCK8"/>
<dbReference type="InParanoid" id="F4WCK8"/>
<dbReference type="InterPro" id="IPR036028">
    <property type="entry name" value="SH3-like_dom_sf"/>
</dbReference>
<name>F4WCK8_ACREC</name>
<dbReference type="GO" id="GO:0005886">
    <property type="term" value="C:plasma membrane"/>
    <property type="evidence" value="ECO:0007669"/>
    <property type="project" value="TreeGrafter"/>
</dbReference>
<dbReference type="PRINTS" id="PR00452">
    <property type="entry name" value="SH3DOMAIN"/>
</dbReference>
<evidence type="ECO:0000313" key="5">
    <source>
        <dbReference type="Proteomes" id="UP000007755"/>
    </source>
</evidence>
<dbReference type="PANTHER" id="PTHR10654">
    <property type="entry name" value="CAS SCAFFOLDING PROTEIN"/>
    <property type="match status" value="1"/>
</dbReference>
<keyword evidence="5" id="KW-1185">Reference proteome</keyword>
<evidence type="ECO:0000256" key="2">
    <source>
        <dbReference type="PROSITE-ProRule" id="PRU00192"/>
    </source>
</evidence>
<dbReference type="OrthoDB" id="5983572at2759"/>
<dbReference type="FunFam" id="2.30.30.40:FF:000009">
    <property type="entry name" value="Breast cancer anti-estrogen resistance 1"/>
    <property type="match status" value="1"/>
</dbReference>
<dbReference type="GO" id="GO:0005737">
    <property type="term" value="C:cytoplasm"/>
    <property type="evidence" value="ECO:0007669"/>
    <property type="project" value="TreeGrafter"/>
</dbReference>
<dbReference type="InterPro" id="IPR037362">
    <property type="entry name" value="CAS_fam"/>
</dbReference>
<evidence type="ECO:0000313" key="4">
    <source>
        <dbReference type="EMBL" id="EGI68188.1"/>
    </source>
</evidence>
<dbReference type="eggNOG" id="ENOG502QQHE">
    <property type="taxonomic scope" value="Eukaryota"/>
</dbReference>
<feature type="domain" description="SH3" evidence="3">
    <location>
        <begin position="35"/>
        <end position="97"/>
    </location>
</feature>
<sequence>MKPIASAAPIRRAICPQYGIAHPAPSKVSSQRHGQKCVKARALYDNIAEAPDELAFRKGDVLTVLEQNTAGLEGWWLCALRGRQGICPGNRLRLLVGQYDTGGCLVGSRVDLTIAEDGIQRHGKRRSWHVQPNRLRNYYYSVFSEFSMFILNHFWMSQDLI</sequence>
<accession>F4WCK8</accession>
<dbReference type="PROSITE" id="PS50002">
    <property type="entry name" value="SH3"/>
    <property type="match status" value="1"/>
</dbReference>
<dbReference type="InterPro" id="IPR001452">
    <property type="entry name" value="SH3_domain"/>
</dbReference>
<dbReference type="Gene3D" id="2.30.30.40">
    <property type="entry name" value="SH3 Domains"/>
    <property type="match status" value="1"/>
</dbReference>
<dbReference type="Proteomes" id="UP000007755">
    <property type="component" value="Unassembled WGS sequence"/>
</dbReference>
<evidence type="ECO:0000259" key="3">
    <source>
        <dbReference type="PROSITE" id="PS50002"/>
    </source>
</evidence>
<dbReference type="GO" id="GO:0007169">
    <property type="term" value="P:cell surface receptor protein tyrosine kinase signaling pathway"/>
    <property type="evidence" value="ECO:0007669"/>
    <property type="project" value="TreeGrafter"/>
</dbReference>
<protein>
    <submittedName>
        <fullName evidence="4">Breast cancer anti-estrogen resistance protein 1</fullName>
    </submittedName>
</protein>
<keyword evidence="1 2" id="KW-0728">SH3 domain</keyword>
<dbReference type="Pfam" id="PF00018">
    <property type="entry name" value="SH3_1"/>
    <property type="match status" value="1"/>
</dbReference>
<dbReference type="SUPFAM" id="SSF50044">
    <property type="entry name" value="SH3-domain"/>
    <property type="match status" value="1"/>
</dbReference>
<dbReference type="CDD" id="cd11844">
    <property type="entry name" value="SH3_CAS"/>
    <property type="match status" value="1"/>
</dbReference>
<organism evidence="5">
    <name type="scientific">Acromyrmex echinatior</name>
    <name type="common">Panamanian leafcutter ant</name>
    <name type="synonym">Acromyrmex octospinosus echinatior</name>
    <dbReference type="NCBI Taxonomy" id="103372"/>
    <lineage>
        <taxon>Eukaryota</taxon>
        <taxon>Metazoa</taxon>
        <taxon>Ecdysozoa</taxon>
        <taxon>Arthropoda</taxon>
        <taxon>Hexapoda</taxon>
        <taxon>Insecta</taxon>
        <taxon>Pterygota</taxon>
        <taxon>Neoptera</taxon>
        <taxon>Endopterygota</taxon>
        <taxon>Hymenoptera</taxon>
        <taxon>Apocrita</taxon>
        <taxon>Aculeata</taxon>
        <taxon>Formicoidea</taxon>
        <taxon>Formicidae</taxon>
        <taxon>Myrmicinae</taxon>
        <taxon>Acromyrmex</taxon>
    </lineage>
</organism>
<proteinExistence type="predicted"/>
<evidence type="ECO:0000256" key="1">
    <source>
        <dbReference type="ARBA" id="ARBA00022443"/>
    </source>
</evidence>
<dbReference type="EMBL" id="GL888070">
    <property type="protein sequence ID" value="EGI68188.1"/>
    <property type="molecule type" value="Genomic_DNA"/>
</dbReference>
<dbReference type="PANTHER" id="PTHR10654:SF18">
    <property type="entry name" value="IP17195P"/>
    <property type="match status" value="1"/>
</dbReference>
<reference evidence="4" key="1">
    <citation type="submission" date="2011-02" db="EMBL/GenBank/DDBJ databases">
        <title>The genome of the leaf-cutting ant Acromyrmex echinatior suggests key adaptations to social evolution and fungus farming.</title>
        <authorList>
            <person name="Nygaard S."/>
            <person name="Zhang G."/>
        </authorList>
    </citation>
    <scope>NUCLEOTIDE SEQUENCE</scope>
</reference>
<gene>
    <name evidence="4" type="ORF">G5I_03284</name>
</gene>
<dbReference type="AlphaFoldDB" id="F4WCK8"/>